<feature type="signal peptide" evidence="8">
    <location>
        <begin position="1"/>
        <end position="32"/>
    </location>
</feature>
<organism evidence="9">
    <name type="scientific">Picea sitchensis</name>
    <name type="common">Sitka spruce</name>
    <name type="synonym">Pinus sitchensis</name>
    <dbReference type="NCBI Taxonomy" id="3332"/>
    <lineage>
        <taxon>Eukaryota</taxon>
        <taxon>Viridiplantae</taxon>
        <taxon>Streptophyta</taxon>
        <taxon>Embryophyta</taxon>
        <taxon>Tracheophyta</taxon>
        <taxon>Spermatophyta</taxon>
        <taxon>Pinopsida</taxon>
        <taxon>Pinidae</taxon>
        <taxon>Conifers I</taxon>
        <taxon>Pinales</taxon>
        <taxon>Pinaceae</taxon>
        <taxon>Picea</taxon>
    </lineage>
</organism>
<comment type="similarity">
    <text evidence="2 8">Belongs to the phytosulfokine family.</text>
</comment>
<accession>A9NLZ9</accession>
<dbReference type="AlphaFoldDB" id="A9NLZ9"/>
<dbReference type="OMA" id="YTQHHGH"/>
<comment type="function">
    <text evidence="8">Promotes plant cell differentiation, organogenesis and somatic embryogenesis as well as cell proliferation.</text>
</comment>
<dbReference type="GO" id="GO:0030154">
    <property type="term" value="P:cell differentiation"/>
    <property type="evidence" value="ECO:0007669"/>
    <property type="project" value="UniProtKB-UniRule"/>
</dbReference>
<comment type="PTM">
    <text evidence="8">Sulfation is important for activity and for the binding to a putative membrane receptor.</text>
</comment>
<dbReference type="Pfam" id="PF06404">
    <property type="entry name" value="PSK"/>
    <property type="match status" value="1"/>
</dbReference>
<sequence>MENICESRMEGGRRFCLAILCVLLLLTATVTAIRPLKTDAQENLVESFQTQPNVEAVVIHAEETAEADADEDLNCENYRDKEDCDLNRRTLAAHTDYIYTQHHGHP</sequence>
<dbReference type="EMBL" id="EF082292">
    <property type="protein sequence ID" value="ABK21660.1"/>
    <property type="molecule type" value="mRNA"/>
</dbReference>
<name>A9NLZ9_PICSI</name>
<keyword evidence="8" id="KW-0217">Developmental protein</keyword>
<evidence type="ECO:0000256" key="1">
    <source>
        <dbReference type="ARBA" id="ARBA00004613"/>
    </source>
</evidence>
<dbReference type="PANTHER" id="PTHR33285:SF55">
    <property type="entry name" value="PHYTOSULFOKINES 3"/>
    <property type="match status" value="1"/>
</dbReference>
<evidence type="ECO:0000256" key="6">
    <source>
        <dbReference type="ARBA" id="ARBA00022782"/>
    </source>
</evidence>
<dbReference type="GO" id="GO:0008283">
    <property type="term" value="P:cell population proliferation"/>
    <property type="evidence" value="ECO:0007669"/>
    <property type="project" value="UniProtKB-UniRule"/>
</dbReference>
<keyword evidence="4 8" id="KW-0765">Sulfation</keyword>
<proteinExistence type="evidence at transcript level"/>
<comment type="PTM">
    <text evidence="8">PSK-alpha is produced by endopeptidase digestion. PSK-beta is produced from PSK-alpha by exopeptidase digestion.</text>
</comment>
<dbReference type="GO" id="GO:0005576">
    <property type="term" value="C:extracellular region"/>
    <property type="evidence" value="ECO:0007669"/>
    <property type="project" value="UniProtKB-SubCell"/>
</dbReference>
<evidence type="ECO:0000256" key="4">
    <source>
        <dbReference type="ARBA" id="ARBA00022641"/>
    </source>
</evidence>
<keyword evidence="3 8" id="KW-0964">Secreted</keyword>
<dbReference type="GO" id="GO:0008083">
    <property type="term" value="F:growth factor activity"/>
    <property type="evidence" value="ECO:0007669"/>
    <property type="project" value="UniProtKB-UniRule"/>
</dbReference>
<evidence type="ECO:0000256" key="5">
    <source>
        <dbReference type="ARBA" id="ARBA00022729"/>
    </source>
</evidence>
<protein>
    <recommendedName>
        <fullName evidence="8">Phytosulfokine</fullName>
    </recommendedName>
    <component>
        <recommendedName>
            <fullName evidence="8">Phytosulfokine-alpha</fullName>
            <shortName evidence="8">PSK-alpha</shortName>
            <shortName evidence="8">Phytosulfokine-a</shortName>
        </recommendedName>
    </component>
    <component>
        <recommendedName>
            <fullName evidence="8">Phytosulfokine-beta</fullName>
            <shortName evidence="8">PSK-beta</shortName>
            <shortName evidence="8">Phytosulfokine-b</shortName>
        </recommendedName>
    </component>
</protein>
<evidence type="ECO:0000313" key="9">
    <source>
        <dbReference type="EMBL" id="ABK21660.1"/>
    </source>
</evidence>
<dbReference type="InterPro" id="IPR009438">
    <property type="entry name" value="Phytosulfokine"/>
</dbReference>
<evidence type="ECO:0000256" key="7">
    <source>
        <dbReference type="ARBA" id="ARBA00023030"/>
    </source>
</evidence>
<reference evidence="9" key="1">
    <citation type="journal article" date="2008" name="BMC Genomics">
        <title>A conifer genomics resource of 200,000 spruce (Picea spp.) ESTs and 6,464 high-quality, sequence-finished full-length cDNAs for Sitka spruce (Picea sitchensis).</title>
        <authorList>
            <person name="Ralph S.G."/>
            <person name="Chun H.J."/>
            <person name="Kolosova N."/>
            <person name="Cooper D."/>
            <person name="Oddy C."/>
            <person name="Ritland C.E."/>
            <person name="Kirkpatrick R."/>
            <person name="Moore R."/>
            <person name="Barber S."/>
            <person name="Holt R.A."/>
            <person name="Jones S.J."/>
            <person name="Marra M.A."/>
            <person name="Douglas C.J."/>
            <person name="Ritland K."/>
            <person name="Bohlmann J."/>
        </authorList>
    </citation>
    <scope>NUCLEOTIDE SEQUENCE</scope>
    <source>
        <tissue evidence="9">Green portion of the leader tissue</tissue>
    </source>
</reference>
<feature type="chain" id="PRO_5031599871" description="Phytosulfokine" evidence="8">
    <location>
        <begin position="33"/>
        <end position="106"/>
    </location>
</feature>
<evidence type="ECO:0000256" key="3">
    <source>
        <dbReference type="ARBA" id="ARBA00022525"/>
    </source>
</evidence>
<keyword evidence="7 8" id="KW-0339">Growth factor</keyword>
<evidence type="ECO:0000256" key="2">
    <source>
        <dbReference type="ARBA" id="ARBA00010781"/>
    </source>
</evidence>
<keyword evidence="5 8" id="KW-0732">Signal</keyword>
<evidence type="ECO:0000256" key="8">
    <source>
        <dbReference type="RuleBase" id="RU368031"/>
    </source>
</evidence>
<dbReference type="PANTHER" id="PTHR33285">
    <property type="entry name" value="PHYTOSULFOKINES 3"/>
    <property type="match status" value="1"/>
</dbReference>
<keyword evidence="6 8" id="KW-0221">Differentiation</keyword>
<comment type="subcellular location">
    <subcellularLocation>
        <location evidence="1 8">Secreted</location>
    </subcellularLocation>
</comment>